<feature type="region of interest" description="Disordered" evidence="7">
    <location>
        <begin position="1"/>
        <end position="20"/>
    </location>
</feature>
<organism evidence="8 9">
    <name type="scientific">Ensete ventricosum</name>
    <name type="common">Abyssinian banana</name>
    <name type="synonym">Musa ensete</name>
    <dbReference type="NCBI Taxonomy" id="4639"/>
    <lineage>
        <taxon>Eukaryota</taxon>
        <taxon>Viridiplantae</taxon>
        <taxon>Streptophyta</taxon>
        <taxon>Embryophyta</taxon>
        <taxon>Tracheophyta</taxon>
        <taxon>Spermatophyta</taxon>
        <taxon>Magnoliopsida</taxon>
        <taxon>Liliopsida</taxon>
        <taxon>Zingiberales</taxon>
        <taxon>Musaceae</taxon>
        <taxon>Ensete</taxon>
    </lineage>
</organism>
<sequence length="441" mass="48588">PMGSRDEAQPSGAQDPFSAAAQPLLHPPAAALVDPSASSPPSDDEDSYPPISYHHGRRPIRDLPVLLLFLILSLATFAFGIAAVTRRNPAASRASSFVYDRSTSSCVLPSSNSFFSSSSSTFLKDLIWTLVVTLLLAGPITLAVLWLLRHYAKQVVYASIPFFIVIPSFLNVYWFVACAVGHDCRHAFPLVYRIIVLVFVFLLIGIFLWIIVANLHRIELTIQIVRVAATALASNIGLLAVLPLLGIGLLAYFSPIIVLLVFSTWNGRVVPREVEGTGKEYYKCVWKQESWVPAYFAIAIITMIWSAATLMEAKVYVISGTVAQWYFNKEESRPTKSIRSSLRSDSVLISASSFAVCAILRGISALGMEMYFVAALAWLLLIVVLGYFVHVLDNVIDTIYVCYAIDRDKGEVCKQVVHEVYVLLPVSRNHGSSVNRSSLIP</sequence>
<evidence type="ECO:0000256" key="2">
    <source>
        <dbReference type="ARBA" id="ARBA00007168"/>
    </source>
</evidence>
<name>A0A427ABT7_ENSVE</name>
<feature type="compositionally biased region" description="Low complexity" evidence="7">
    <location>
        <begin position="30"/>
        <end position="41"/>
    </location>
</feature>
<feature type="transmembrane region" description="Helical" evidence="6">
    <location>
        <begin position="155"/>
        <end position="176"/>
    </location>
</feature>
<dbReference type="AlphaFoldDB" id="A0A427ABT7"/>
<accession>A0A427ABT7</accession>
<feature type="transmembrane region" description="Helical" evidence="6">
    <location>
        <begin position="294"/>
        <end position="327"/>
    </location>
</feature>
<dbReference type="PANTHER" id="PTHR12385">
    <property type="entry name" value="CHOLINE TRANSPORTER-LIKE (SLC FAMILY 44)"/>
    <property type="match status" value="1"/>
</dbReference>
<keyword evidence="4 6" id="KW-1133">Transmembrane helix</keyword>
<keyword evidence="3 6" id="KW-0812">Transmembrane</keyword>
<evidence type="ECO:0000256" key="3">
    <source>
        <dbReference type="ARBA" id="ARBA00022692"/>
    </source>
</evidence>
<comment type="similarity">
    <text evidence="2 6">Belongs to the CTL (choline transporter-like) family.</text>
</comment>
<evidence type="ECO:0000313" key="8">
    <source>
        <dbReference type="EMBL" id="RRT73704.1"/>
    </source>
</evidence>
<feature type="transmembrane region" description="Helical" evidence="6">
    <location>
        <begin position="236"/>
        <end position="262"/>
    </location>
</feature>
<dbReference type="Proteomes" id="UP000287651">
    <property type="component" value="Unassembled WGS sequence"/>
</dbReference>
<dbReference type="GO" id="GO:0022857">
    <property type="term" value="F:transmembrane transporter activity"/>
    <property type="evidence" value="ECO:0007669"/>
    <property type="project" value="UniProtKB-UniRule"/>
</dbReference>
<feature type="transmembrane region" description="Helical" evidence="6">
    <location>
        <begin position="63"/>
        <end position="84"/>
    </location>
</feature>
<dbReference type="PANTHER" id="PTHR12385:SF98">
    <property type="entry name" value="CHOLINE TRANSPORTER-LIKE PROTEIN"/>
    <property type="match status" value="1"/>
</dbReference>
<evidence type="ECO:0000256" key="1">
    <source>
        <dbReference type="ARBA" id="ARBA00004141"/>
    </source>
</evidence>
<feature type="region of interest" description="Disordered" evidence="7">
    <location>
        <begin position="30"/>
        <end position="51"/>
    </location>
</feature>
<comment type="function">
    <text evidence="6">Choline transporter.</text>
</comment>
<dbReference type="GO" id="GO:0005886">
    <property type="term" value="C:plasma membrane"/>
    <property type="evidence" value="ECO:0007669"/>
    <property type="project" value="UniProtKB-SubCell"/>
</dbReference>
<keyword evidence="5 6" id="KW-0472">Membrane</keyword>
<evidence type="ECO:0000256" key="5">
    <source>
        <dbReference type="ARBA" id="ARBA00023136"/>
    </source>
</evidence>
<gene>
    <name evidence="8" type="ORF">B296_00022585</name>
</gene>
<feature type="transmembrane region" description="Helical" evidence="6">
    <location>
        <begin position="126"/>
        <end position="148"/>
    </location>
</feature>
<evidence type="ECO:0000256" key="7">
    <source>
        <dbReference type="SAM" id="MobiDB-lite"/>
    </source>
</evidence>
<proteinExistence type="inferred from homology"/>
<comment type="caution">
    <text evidence="8">The sequence shown here is derived from an EMBL/GenBank/DDBJ whole genome shotgun (WGS) entry which is preliminary data.</text>
</comment>
<protein>
    <recommendedName>
        <fullName evidence="6">Choline transporter-like protein</fullName>
    </recommendedName>
</protein>
<reference evidence="8 9" key="1">
    <citation type="journal article" date="2014" name="Agronomy (Basel)">
        <title>A Draft Genome Sequence for Ensete ventricosum, the Drought-Tolerant Tree Against Hunger.</title>
        <authorList>
            <person name="Harrison J."/>
            <person name="Moore K.A."/>
            <person name="Paszkiewicz K."/>
            <person name="Jones T."/>
            <person name="Grant M."/>
            <person name="Ambacheew D."/>
            <person name="Muzemil S."/>
            <person name="Studholme D.J."/>
        </authorList>
    </citation>
    <scope>NUCLEOTIDE SEQUENCE [LARGE SCALE GENOMIC DNA]</scope>
</reference>
<feature type="transmembrane region" description="Helical" evidence="6">
    <location>
        <begin position="191"/>
        <end position="215"/>
    </location>
</feature>
<dbReference type="InterPro" id="IPR007603">
    <property type="entry name" value="Choline_transptr-like"/>
</dbReference>
<evidence type="ECO:0000256" key="6">
    <source>
        <dbReference type="RuleBase" id="RU368066"/>
    </source>
</evidence>
<evidence type="ECO:0000313" key="9">
    <source>
        <dbReference type="Proteomes" id="UP000287651"/>
    </source>
</evidence>
<feature type="transmembrane region" description="Helical" evidence="6">
    <location>
        <begin position="370"/>
        <end position="389"/>
    </location>
</feature>
<feature type="non-terminal residue" evidence="8">
    <location>
        <position position="1"/>
    </location>
</feature>
<comment type="subcellular location">
    <subcellularLocation>
        <location evidence="6">Cell membrane</location>
        <topology evidence="6">Multi-pass membrane protein</topology>
    </subcellularLocation>
    <subcellularLocation>
        <location evidence="1">Membrane</location>
        <topology evidence="1">Multi-pass membrane protein</topology>
    </subcellularLocation>
</comment>
<dbReference type="Pfam" id="PF04515">
    <property type="entry name" value="Choline_transpo"/>
    <property type="match status" value="1"/>
</dbReference>
<dbReference type="EMBL" id="AMZH03003014">
    <property type="protein sequence ID" value="RRT73704.1"/>
    <property type="molecule type" value="Genomic_DNA"/>
</dbReference>
<evidence type="ECO:0000256" key="4">
    <source>
        <dbReference type="ARBA" id="ARBA00022989"/>
    </source>
</evidence>